<dbReference type="EMBL" id="CM026424">
    <property type="protein sequence ID" value="KAG0580240.1"/>
    <property type="molecule type" value="Genomic_DNA"/>
</dbReference>
<name>A0A8T0I915_CERPU</name>
<evidence type="ECO:0000313" key="2">
    <source>
        <dbReference type="Proteomes" id="UP000822688"/>
    </source>
</evidence>
<comment type="caution">
    <text evidence="1">The sequence shown here is derived from an EMBL/GenBank/DDBJ whole genome shotgun (WGS) entry which is preliminary data.</text>
</comment>
<accession>A0A8T0I915</accession>
<proteinExistence type="predicted"/>
<organism evidence="1 2">
    <name type="scientific">Ceratodon purpureus</name>
    <name type="common">Fire moss</name>
    <name type="synonym">Dicranum purpureum</name>
    <dbReference type="NCBI Taxonomy" id="3225"/>
    <lineage>
        <taxon>Eukaryota</taxon>
        <taxon>Viridiplantae</taxon>
        <taxon>Streptophyta</taxon>
        <taxon>Embryophyta</taxon>
        <taxon>Bryophyta</taxon>
        <taxon>Bryophytina</taxon>
        <taxon>Bryopsida</taxon>
        <taxon>Dicranidae</taxon>
        <taxon>Pseudoditrichales</taxon>
        <taxon>Ditrichaceae</taxon>
        <taxon>Ceratodon</taxon>
    </lineage>
</organism>
<protein>
    <submittedName>
        <fullName evidence="1">Uncharacterized protein</fullName>
    </submittedName>
</protein>
<evidence type="ECO:0000313" key="1">
    <source>
        <dbReference type="EMBL" id="KAG0580240.1"/>
    </source>
</evidence>
<reference evidence="1" key="1">
    <citation type="submission" date="2020-06" db="EMBL/GenBank/DDBJ databases">
        <title>WGS assembly of Ceratodon purpureus strain R40.</title>
        <authorList>
            <person name="Carey S.B."/>
            <person name="Jenkins J."/>
            <person name="Shu S."/>
            <person name="Lovell J.T."/>
            <person name="Sreedasyam A."/>
            <person name="Maumus F."/>
            <person name="Tiley G.P."/>
            <person name="Fernandez-Pozo N."/>
            <person name="Barry K."/>
            <person name="Chen C."/>
            <person name="Wang M."/>
            <person name="Lipzen A."/>
            <person name="Daum C."/>
            <person name="Saski C.A."/>
            <person name="Payton A.C."/>
            <person name="Mcbreen J.C."/>
            <person name="Conrad R.E."/>
            <person name="Kollar L.M."/>
            <person name="Olsson S."/>
            <person name="Huttunen S."/>
            <person name="Landis J.B."/>
            <person name="Wickett N.J."/>
            <person name="Johnson M.G."/>
            <person name="Rensing S.A."/>
            <person name="Grimwood J."/>
            <person name="Schmutz J."/>
            <person name="Mcdaniel S.F."/>
        </authorList>
    </citation>
    <scope>NUCLEOTIDE SEQUENCE</scope>
    <source>
        <strain evidence="1">R40</strain>
    </source>
</reference>
<gene>
    <name evidence="1" type="ORF">KC19_4G159100</name>
</gene>
<keyword evidence="2" id="KW-1185">Reference proteome</keyword>
<dbReference type="Proteomes" id="UP000822688">
    <property type="component" value="Chromosome 4"/>
</dbReference>
<sequence length="182" mass="20387">MPHFLPVQCHKCSVLQIKPAQTVRPKWCCSMCRKPEIKVGTAPGSHHVSDVSLFVEELNLPQEAEEMEVVGNTFGGVESLDGVFCWEGLYFKAAKTQEEEKWKCFTGIETCEADFANGGDGGEDVCKVKRSNIALKQDGSQHGQFLSSLWRRWHQKPEEKDVVELREFAQGAGQEEYGSSHP</sequence>
<dbReference type="AlphaFoldDB" id="A0A8T0I915"/>